<dbReference type="EMBL" id="JABURA010000001">
    <property type="protein sequence ID" value="NUB93001.1"/>
    <property type="molecule type" value="Genomic_DNA"/>
</dbReference>
<evidence type="ECO:0000259" key="3">
    <source>
        <dbReference type="Pfam" id="PF04967"/>
    </source>
</evidence>
<keyword evidence="2" id="KW-0804">Transcription</keyword>
<dbReference type="Pfam" id="PF04967">
    <property type="entry name" value="HTH_10"/>
    <property type="match status" value="1"/>
</dbReference>
<dbReference type="PANTHER" id="PTHR34236:SF1">
    <property type="entry name" value="DIMETHYL SULFOXIDE REDUCTASE TRANSCRIPTIONAL ACTIVATOR"/>
    <property type="match status" value="1"/>
</dbReference>
<dbReference type="InterPro" id="IPR007050">
    <property type="entry name" value="HTH_bacterioopsin"/>
</dbReference>
<accession>A0A8J8GNH9</accession>
<evidence type="ECO:0000313" key="5">
    <source>
        <dbReference type="Proteomes" id="UP000728647"/>
    </source>
</evidence>
<sequence length="214" mass="23629">MITASLRIRLPEDAWVAEVSRSFPSATFRLLSGVRTGDRAVELGEVVAENPREVSGAIATHPSIEAHERLAVTDDRSLSKYETIETALYEFVESASLPPEFPIVVRAGWYELDFTGTRDEFDGLRAMLEGANLRYELQSLVEADETATLLTDRQRATLEAALREGYFEVPRECTLDTVAGTLGVDESTVSGVLRRGQAKLVKWHLTGADGDRLD</sequence>
<dbReference type="AlphaFoldDB" id="A0A8J8GNH9"/>
<dbReference type="PANTHER" id="PTHR34236">
    <property type="entry name" value="DIMETHYL SULFOXIDE REDUCTASE TRANSCRIPTIONAL ACTIVATOR"/>
    <property type="match status" value="1"/>
</dbReference>
<dbReference type="RefSeq" id="WP_174702766.1">
    <property type="nucleotide sequence ID" value="NZ_JABURA010000001.1"/>
</dbReference>
<name>A0A8J8GNH9_9EURY</name>
<evidence type="ECO:0000313" key="4">
    <source>
        <dbReference type="EMBL" id="NUB93001.1"/>
    </source>
</evidence>
<evidence type="ECO:0000256" key="2">
    <source>
        <dbReference type="ARBA" id="ARBA00023163"/>
    </source>
</evidence>
<reference evidence="4" key="1">
    <citation type="submission" date="2020-06" db="EMBL/GenBank/DDBJ databases">
        <title>Haloterrigena sp. nov., an extremely halophilic archaeon isolated from a saline sediment.</title>
        <authorList>
            <person name="Liu B.-B."/>
        </authorList>
    </citation>
    <scope>NUCLEOTIDE SEQUENCE</scope>
    <source>
        <strain evidence="4">SYSU A121-1</strain>
    </source>
</reference>
<evidence type="ECO:0000256" key="1">
    <source>
        <dbReference type="ARBA" id="ARBA00023015"/>
    </source>
</evidence>
<proteinExistence type="predicted"/>
<dbReference type="OrthoDB" id="51502at2157"/>
<protein>
    <submittedName>
        <fullName evidence="4">Helix-turn-helix domain-containing protein</fullName>
    </submittedName>
</protein>
<keyword evidence="1" id="KW-0805">Transcription regulation</keyword>
<feature type="domain" description="HTH bat-type" evidence="3">
    <location>
        <begin position="150"/>
        <end position="202"/>
    </location>
</feature>
<organism evidence="4 5">
    <name type="scientific">Haloterrigena gelatinilytica</name>
    <dbReference type="NCBI Taxonomy" id="2741724"/>
    <lineage>
        <taxon>Archaea</taxon>
        <taxon>Methanobacteriati</taxon>
        <taxon>Methanobacteriota</taxon>
        <taxon>Stenosarchaea group</taxon>
        <taxon>Halobacteria</taxon>
        <taxon>Halobacteriales</taxon>
        <taxon>Natrialbaceae</taxon>
        <taxon>Haloterrigena</taxon>
    </lineage>
</organism>
<gene>
    <name evidence="4" type="ORF">HT576_18500</name>
</gene>
<dbReference type="Proteomes" id="UP000728647">
    <property type="component" value="Unassembled WGS sequence"/>
</dbReference>
<comment type="caution">
    <text evidence="4">The sequence shown here is derived from an EMBL/GenBank/DDBJ whole genome shotgun (WGS) entry which is preliminary data.</text>
</comment>